<name>A0A9D1W747_9SPHI</name>
<dbReference type="Proteomes" id="UP000824156">
    <property type="component" value="Unassembled WGS sequence"/>
</dbReference>
<evidence type="ECO:0000313" key="2">
    <source>
        <dbReference type="Proteomes" id="UP000824156"/>
    </source>
</evidence>
<accession>A0A9D1W747</accession>
<reference evidence="1" key="2">
    <citation type="submission" date="2021-04" db="EMBL/GenBank/DDBJ databases">
        <authorList>
            <person name="Gilroy R."/>
        </authorList>
    </citation>
    <scope>NUCLEOTIDE SEQUENCE</scope>
    <source>
        <strain evidence="1">1719</strain>
    </source>
</reference>
<protein>
    <submittedName>
        <fullName evidence="1">Uncharacterized protein</fullName>
    </submittedName>
</protein>
<dbReference type="AlphaFoldDB" id="A0A9D1W747"/>
<organism evidence="1 2">
    <name type="scientific">Candidatus Sphingobacterium stercoripullorum</name>
    <dbReference type="NCBI Taxonomy" id="2838759"/>
    <lineage>
        <taxon>Bacteria</taxon>
        <taxon>Pseudomonadati</taxon>
        <taxon>Bacteroidota</taxon>
        <taxon>Sphingobacteriia</taxon>
        <taxon>Sphingobacteriales</taxon>
        <taxon>Sphingobacteriaceae</taxon>
        <taxon>Sphingobacterium</taxon>
    </lineage>
</organism>
<evidence type="ECO:0000313" key="1">
    <source>
        <dbReference type="EMBL" id="HIX53584.1"/>
    </source>
</evidence>
<comment type="caution">
    <text evidence="1">The sequence shown here is derived from an EMBL/GenBank/DDBJ whole genome shotgun (WGS) entry which is preliminary data.</text>
</comment>
<sequence length="148" mass="17659">MNYMKTKEILPQAIPSLLGTWYVDRAEVQGLMNYEIIETVTFNVSTGMDEVTCNFMEENRVDIFLNNKKYNRFRAIKTSYILADNFLFIEKTNEDDAQLWEMKHGENTIVLTQNWVTAKDLYNFNTIFDGFKDYQYYNLRLTLRRISE</sequence>
<reference evidence="1" key="1">
    <citation type="journal article" date="2021" name="PeerJ">
        <title>Extensive microbial diversity within the chicken gut microbiome revealed by metagenomics and culture.</title>
        <authorList>
            <person name="Gilroy R."/>
            <person name="Ravi A."/>
            <person name="Getino M."/>
            <person name="Pursley I."/>
            <person name="Horton D.L."/>
            <person name="Alikhan N.F."/>
            <person name="Baker D."/>
            <person name="Gharbi K."/>
            <person name="Hall N."/>
            <person name="Watson M."/>
            <person name="Adriaenssens E.M."/>
            <person name="Foster-Nyarko E."/>
            <person name="Jarju S."/>
            <person name="Secka A."/>
            <person name="Antonio M."/>
            <person name="Oren A."/>
            <person name="Chaudhuri R.R."/>
            <person name="La Ragione R."/>
            <person name="Hildebrand F."/>
            <person name="Pallen M.J."/>
        </authorList>
    </citation>
    <scope>NUCLEOTIDE SEQUENCE</scope>
    <source>
        <strain evidence="1">1719</strain>
    </source>
</reference>
<proteinExistence type="predicted"/>
<dbReference type="EMBL" id="DXEZ01000026">
    <property type="protein sequence ID" value="HIX53584.1"/>
    <property type="molecule type" value="Genomic_DNA"/>
</dbReference>
<gene>
    <name evidence="1" type="ORF">H9853_01050</name>
</gene>